<keyword evidence="4" id="KW-1185">Reference proteome</keyword>
<evidence type="ECO:0000256" key="1">
    <source>
        <dbReference type="SAM" id="MobiDB-lite"/>
    </source>
</evidence>
<evidence type="ECO:0000259" key="2">
    <source>
        <dbReference type="PROSITE" id="PS50097"/>
    </source>
</evidence>
<dbReference type="CDD" id="cd18186">
    <property type="entry name" value="BTB_POZ_ZBTB_KLHL-like"/>
    <property type="match status" value="1"/>
</dbReference>
<gene>
    <name evidence="3" type="ORF">EIP91_010007</name>
</gene>
<dbReference type="STRING" id="92696.A0A4R0RNQ5"/>
<sequence>MALTTFISLGDGAKLMYQSRRRVVVAGQLRSKPPSHAVRNSSLYHSRADLRLPLSNLRAINFIFLSGMDSATSKKRKLADRGQDSVDGDASNNQEGSGSGANRPAFEHGKFWFKDGNVVLVAEKIGFRVYQGILAEYSDVFRDMFTMPQPADSEMVDQCPVVRLSDTASDLECILHALYDGASRYASGAEVLSFADVSAMINLGFKYQIAYIRDEAIRRLRICFPDKLDDVQLAFGYDADGWFDFKETLPVSLEVQDAVAVVNLCHKYSLDFLLPAAFYCCAQLSNKALADVIQQDDPERELSKADTVRLLDGVDQLKKAVLRTSRWLSDERIVQLENFQGPCCCQE</sequence>
<proteinExistence type="predicted"/>
<feature type="region of interest" description="Disordered" evidence="1">
    <location>
        <begin position="75"/>
        <end position="103"/>
    </location>
</feature>
<evidence type="ECO:0000313" key="4">
    <source>
        <dbReference type="Proteomes" id="UP000292702"/>
    </source>
</evidence>
<dbReference type="SUPFAM" id="SSF54695">
    <property type="entry name" value="POZ domain"/>
    <property type="match status" value="1"/>
</dbReference>
<comment type="caution">
    <text evidence="3">The sequence shown here is derived from an EMBL/GenBank/DDBJ whole genome shotgun (WGS) entry which is preliminary data.</text>
</comment>
<organism evidence="3 4">
    <name type="scientific">Steccherinum ochraceum</name>
    <dbReference type="NCBI Taxonomy" id="92696"/>
    <lineage>
        <taxon>Eukaryota</taxon>
        <taxon>Fungi</taxon>
        <taxon>Dikarya</taxon>
        <taxon>Basidiomycota</taxon>
        <taxon>Agaricomycotina</taxon>
        <taxon>Agaricomycetes</taxon>
        <taxon>Polyporales</taxon>
        <taxon>Steccherinaceae</taxon>
        <taxon>Steccherinum</taxon>
    </lineage>
</organism>
<dbReference type="EMBL" id="RWJN01000059">
    <property type="protein sequence ID" value="TCD68723.1"/>
    <property type="molecule type" value="Genomic_DNA"/>
</dbReference>
<reference evidence="3 4" key="1">
    <citation type="submission" date="2018-11" db="EMBL/GenBank/DDBJ databases">
        <title>Genome assembly of Steccherinum ochraceum LE-BIN_3174, the white-rot fungus of the Steccherinaceae family (The Residual Polyporoid clade, Polyporales, Basidiomycota).</title>
        <authorList>
            <person name="Fedorova T.V."/>
            <person name="Glazunova O.A."/>
            <person name="Landesman E.O."/>
            <person name="Moiseenko K.V."/>
            <person name="Psurtseva N.V."/>
            <person name="Savinova O.S."/>
            <person name="Shakhova N.V."/>
            <person name="Tyazhelova T.V."/>
            <person name="Vasina D.V."/>
        </authorList>
    </citation>
    <scope>NUCLEOTIDE SEQUENCE [LARGE SCALE GENOMIC DNA]</scope>
    <source>
        <strain evidence="3 4">LE-BIN_3174</strain>
    </source>
</reference>
<accession>A0A4R0RNQ5</accession>
<dbReference type="InterPro" id="IPR011333">
    <property type="entry name" value="SKP1/BTB/POZ_sf"/>
</dbReference>
<name>A0A4R0RNQ5_9APHY</name>
<dbReference type="Pfam" id="PF00651">
    <property type="entry name" value="BTB"/>
    <property type="match status" value="1"/>
</dbReference>
<dbReference type="PROSITE" id="PS50097">
    <property type="entry name" value="BTB"/>
    <property type="match status" value="1"/>
</dbReference>
<dbReference type="Gene3D" id="3.30.710.10">
    <property type="entry name" value="Potassium Channel Kv1.1, Chain A"/>
    <property type="match status" value="1"/>
</dbReference>
<dbReference type="Proteomes" id="UP000292702">
    <property type="component" value="Unassembled WGS sequence"/>
</dbReference>
<dbReference type="OrthoDB" id="3027208at2759"/>
<dbReference type="AlphaFoldDB" id="A0A4R0RNQ5"/>
<feature type="domain" description="BTB" evidence="2">
    <location>
        <begin position="116"/>
        <end position="187"/>
    </location>
</feature>
<dbReference type="InterPro" id="IPR000210">
    <property type="entry name" value="BTB/POZ_dom"/>
</dbReference>
<protein>
    <recommendedName>
        <fullName evidence="2">BTB domain-containing protein</fullName>
    </recommendedName>
</protein>
<evidence type="ECO:0000313" key="3">
    <source>
        <dbReference type="EMBL" id="TCD68723.1"/>
    </source>
</evidence>